<accession>A0ABS0DEC8</accession>
<gene>
    <name evidence="8" type="ORF">IU449_20095</name>
</gene>
<evidence type="ECO:0000256" key="4">
    <source>
        <dbReference type="ARBA" id="ARBA00022989"/>
    </source>
</evidence>
<dbReference type="Proteomes" id="UP000707731">
    <property type="component" value="Unassembled WGS sequence"/>
</dbReference>
<evidence type="ECO:0000256" key="1">
    <source>
        <dbReference type="ARBA" id="ARBA00004651"/>
    </source>
</evidence>
<comment type="caution">
    <text evidence="8">The sequence shown here is derived from an EMBL/GenBank/DDBJ whole genome shotgun (WGS) entry which is preliminary data.</text>
</comment>
<dbReference type="InterPro" id="IPR032694">
    <property type="entry name" value="CopC/D"/>
</dbReference>
<evidence type="ECO:0000313" key="8">
    <source>
        <dbReference type="EMBL" id="MBF6356817.1"/>
    </source>
</evidence>
<proteinExistence type="predicted"/>
<keyword evidence="9" id="KW-1185">Reference proteome</keyword>
<feature type="transmembrane region" description="Helical" evidence="6">
    <location>
        <begin position="244"/>
        <end position="267"/>
    </location>
</feature>
<feature type="transmembrane region" description="Helical" evidence="6">
    <location>
        <begin position="37"/>
        <end position="59"/>
    </location>
</feature>
<feature type="transmembrane region" description="Helical" evidence="6">
    <location>
        <begin position="12"/>
        <end position="31"/>
    </location>
</feature>
<dbReference type="Pfam" id="PF05425">
    <property type="entry name" value="CopD"/>
    <property type="match status" value="1"/>
</dbReference>
<evidence type="ECO:0000256" key="2">
    <source>
        <dbReference type="ARBA" id="ARBA00022475"/>
    </source>
</evidence>
<sequence>MSTPTTGRDATAVLAVVPAGLLGVGLAWSLARPDVALVAGTVRVLADCVGATVLGLAALPRLHDRLRTPWLLLAVLGGIWWAAEVAVLVSAAAEVVGTAVSDLSAEQFTTYSSEVSGGRIGLAVLIGIAALTGYSALAFRRDADLSADLVLVFAAVALALRPITGHMSQQPLGSVLAAVHALAAATWLGVLVALALVVRGRGEWAAALPRYSAIALPSAGVVAATGALNGVIRLGGPAELFDTGYGRILAAKATVLLGLLVLGWWWRRYWVRRARGHRMSAADSLRRAVLDVALMAVAFGLAAALAVTA</sequence>
<dbReference type="PANTHER" id="PTHR34820:SF4">
    <property type="entry name" value="INNER MEMBRANE PROTEIN YEBZ"/>
    <property type="match status" value="1"/>
</dbReference>
<evidence type="ECO:0000256" key="6">
    <source>
        <dbReference type="SAM" id="Phobius"/>
    </source>
</evidence>
<dbReference type="InterPro" id="IPR008457">
    <property type="entry name" value="Cu-R_CopD_dom"/>
</dbReference>
<evidence type="ECO:0000259" key="7">
    <source>
        <dbReference type="Pfam" id="PF05425"/>
    </source>
</evidence>
<organism evidence="8 9">
    <name type="scientific">Nocardia higoensis</name>
    <dbReference type="NCBI Taxonomy" id="228599"/>
    <lineage>
        <taxon>Bacteria</taxon>
        <taxon>Bacillati</taxon>
        <taxon>Actinomycetota</taxon>
        <taxon>Actinomycetes</taxon>
        <taxon>Mycobacteriales</taxon>
        <taxon>Nocardiaceae</taxon>
        <taxon>Nocardia</taxon>
    </lineage>
</organism>
<evidence type="ECO:0000313" key="9">
    <source>
        <dbReference type="Proteomes" id="UP000707731"/>
    </source>
</evidence>
<feature type="transmembrane region" description="Helical" evidence="6">
    <location>
        <begin position="210"/>
        <end position="232"/>
    </location>
</feature>
<feature type="transmembrane region" description="Helical" evidence="6">
    <location>
        <begin position="146"/>
        <end position="163"/>
    </location>
</feature>
<feature type="transmembrane region" description="Helical" evidence="6">
    <location>
        <begin position="175"/>
        <end position="198"/>
    </location>
</feature>
<protein>
    <submittedName>
        <fullName evidence="8">CopD family protein</fullName>
    </submittedName>
</protein>
<keyword evidence="2" id="KW-1003">Cell membrane</keyword>
<dbReference type="PANTHER" id="PTHR34820">
    <property type="entry name" value="INNER MEMBRANE PROTEIN YEBZ"/>
    <property type="match status" value="1"/>
</dbReference>
<keyword evidence="4 6" id="KW-1133">Transmembrane helix</keyword>
<feature type="domain" description="Copper resistance protein D" evidence="7">
    <location>
        <begin position="206"/>
        <end position="305"/>
    </location>
</feature>
<name>A0ABS0DEC8_9NOCA</name>
<keyword evidence="3 6" id="KW-0812">Transmembrane</keyword>
<evidence type="ECO:0000256" key="5">
    <source>
        <dbReference type="ARBA" id="ARBA00023136"/>
    </source>
</evidence>
<feature type="transmembrane region" description="Helical" evidence="6">
    <location>
        <begin position="71"/>
        <end position="100"/>
    </location>
</feature>
<evidence type="ECO:0000256" key="3">
    <source>
        <dbReference type="ARBA" id="ARBA00022692"/>
    </source>
</evidence>
<feature type="transmembrane region" description="Helical" evidence="6">
    <location>
        <begin position="120"/>
        <end position="139"/>
    </location>
</feature>
<feature type="transmembrane region" description="Helical" evidence="6">
    <location>
        <begin position="288"/>
        <end position="307"/>
    </location>
</feature>
<keyword evidence="5 6" id="KW-0472">Membrane</keyword>
<comment type="subcellular location">
    <subcellularLocation>
        <location evidence="1">Cell membrane</location>
        <topology evidence="1">Multi-pass membrane protein</topology>
    </subcellularLocation>
</comment>
<dbReference type="RefSeq" id="WP_195003637.1">
    <property type="nucleotide sequence ID" value="NZ_JADLQN010000003.1"/>
</dbReference>
<reference evidence="8 9" key="1">
    <citation type="submission" date="2020-10" db="EMBL/GenBank/DDBJ databases">
        <title>Identification of Nocardia species via Next-generation sequencing and recognition of intraspecies genetic diversity.</title>
        <authorList>
            <person name="Li P."/>
            <person name="Li P."/>
            <person name="Lu B."/>
        </authorList>
    </citation>
    <scope>NUCLEOTIDE SEQUENCE [LARGE SCALE GENOMIC DNA]</scope>
    <source>
        <strain evidence="8 9">BJ06-0143</strain>
    </source>
</reference>
<dbReference type="EMBL" id="JADLQN010000003">
    <property type="protein sequence ID" value="MBF6356817.1"/>
    <property type="molecule type" value="Genomic_DNA"/>
</dbReference>